<dbReference type="InterPro" id="IPR050951">
    <property type="entry name" value="Retrovirus_Pol_polyprotein"/>
</dbReference>
<evidence type="ECO:0000259" key="2">
    <source>
        <dbReference type="PROSITE" id="PS50994"/>
    </source>
</evidence>
<dbReference type="Proteomes" id="UP000765509">
    <property type="component" value="Unassembled WGS sequence"/>
</dbReference>
<dbReference type="OrthoDB" id="2505288at2759"/>
<name>A0A9Q3BDI0_9BASI</name>
<dbReference type="PANTHER" id="PTHR37984">
    <property type="entry name" value="PROTEIN CBG26694"/>
    <property type="match status" value="1"/>
</dbReference>
<gene>
    <name evidence="3" type="ORF">O181_002980</name>
</gene>
<dbReference type="Gene3D" id="3.30.420.10">
    <property type="entry name" value="Ribonuclease H-like superfamily/Ribonuclease H"/>
    <property type="match status" value="1"/>
</dbReference>
<dbReference type="PROSITE" id="PS50994">
    <property type="entry name" value="INTEGRASE"/>
    <property type="match status" value="1"/>
</dbReference>
<dbReference type="GO" id="GO:0003723">
    <property type="term" value="F:RNA binding"/>
    <property type="evidence" value="ECO:0007669"/>
    <property type="project" value="UniProtKB-KW"/>
</dbReference>
<dbReference type="SUPFAM" id="SSF53098">
    <property type="entry name" value="Ribonuclease H-like"/>
    <property type="match status" value="1"/>
</dbReference>
<reference evidence="3" key="1">
    <citation type="submission" date="2021-03" db="EMBL/GenBank/DDBJ databases">
        <title>Draft genome sequence of rust myrtle Austropuccinia psidii MF-1, a brazilian biotype.</title>
        <authorList>
            <person name="Quecine M.C."/>
            <person name="Pachon D.M.R."/>
            <person name="Bonatelli M.L."/>
            <person name="Correr F.H."/>
            <person name="Franceschini L.M."/>
            <person name="Leite T.F."/>
            <person name="Margarido G.R.A."/>
            <person name="Almeida C.A."/>
            <person name="Ferrarezi J.A."/>
            <person name="Labate C.A."/>
        </authorList>
    </citation>
    <scope>NUCLEOTIDE SEQUENCE</scope>
    <source>
        <strain evidence="3">MF-1</strain>
    </source>
</reference>
<evidence type="ECO:0000313" key="4">
    <source>
        <dbReference type="Proteomes" id="UP000765509"/>
    </source>
</evidence>
<dbReference type="PANTHER" id="PTHR37984:SF15">
    <property type="entry name" value="INTEGRASE CATALYTIC DOMAIN-CONTAINING PROTEIN"/>
    <property type="match status" value="1"/>
</dbReference>
<feature type="domain" description="Integrase catalytic" evidence="2">
    <location>
        <begin position="27"/>
        <end position="186"/>
    </location>
</feature>
<organism evidence="3 4">
    <name type="scientific">Austropuccinia psidii MF-1</name>
    <dbReference type="NCBI Taxonomy" id="1389203"/>
    <lineage>
        <taxon>Eukaryota</taxon>
        <taxon>Fungi</taxon>
        <taxon>Dikarya</taxon>
        <taxon>Basidiomycota</taxon>
        <taxon>Pucciniomycotina</taxon>
        <taxon>Pucciniomycetes</taxon>
        <taxon>Pucciniales</taxon>
        <taxon>Sphaerophragmiaceae</taxon>
        <taxon>Austropuccinia</taxon>
    </lineage>
</organism>
<evidence type="ECO:0000256" key="1">
    <source>
        <dbReference type="ARBA" id="ARBA00022884"/>
    </source>
</evidence>
<protein>
    <recommendedName>
        <fullName evidence="2">Integrase catalytic domain-containing protein</fullName>
    </recommendedName>
</protein>
<dbReference type="EMBL" id="AVOT02000512">
    <property type="protein sequence ID" value="MBW0463265.1"/>
    <property type="molecule type" value="Genomic_DNA"/>
</dbReference>
<accession>A0A9Q3BDI0</accession>
<dbReference type="GO" id="GO:0015074">
    <property type="term" value="P:DNA integration"/>
    <property type="evidence" value="ECO:0007669"/>
    <property type="project" value="InterPro"/>
</dbReference>
<dbReference type="InterPro" id="IPR036397">
    <property type="entry name" value="RNaseH_sf"/>
</dbReference>
<proteinExistence type="predicted"/>
<comment type="caution">
    <text evidence="3">The sequence shown here is derived from an EMBL/GenBank/DDBJ whole genome shotgun (WGS) entry which is preliminary data.</text>
</comment>
<dbReference type="InterPro" id="IPR001584">
    <property type="entry name" value="Integrase_cat-core"/>
</dbReference>
<dbReference type="InterPro" id="IPR012337">
    <property type="entry name" value="RNaseH-like_sf"/>
</dbReference>
<dbReference type="AlphaFoldDB" id="A0A9Q3BDI0"/>
<sequence>MFHPVNSVPETGILITRSLDSSNLFQFQNGPRICLSMDFITQLPLSKSFDSILVIVDRLSKMEVFIPKMSSITSLDFSNLFIKNISSKNGLPSKIVSDRGSLFVFSFWNNLCQKLKSSRDLSAAYHPETDGQTERVNQILEQYLWIYASYHQEDWNTWLSLAEFSYHYSEHYSTKQSPFSTVYGRNPPFDSVKITQDTPAQNLSTKIQKVQKEVKRELKFFINRFKRYSDKVRASPPVFNPGDMVWISSKNIKSTIPTKKLSERWLVPFAILKKVITHAYHLNGNSSTQSSIFPSLNQSRNQKSQIIIKSLLLQSLLKKKRNGKSLKSWIPRSREENYGIWWNEKVSVNNQKDPLGNQLRNSRAVLNW</sequence>
<keyword evidence="1" id="KW-0694">RNA-binding</keyword>
<dbReference type="GO" id="GO:0005634">
    <property type="term" value="C:nucleus"/>
    <property type="evidence" value="ECO:0007669"/>
    <property type="project" value="UniProtKB-ARBA"/>
</dbReference>
<evidence type="ECO:0000313" key="3">
    <source>
        <dbReference type="EMBL" id="MBW0463265.1"/>
    </source>
</evidence>
<keyword evidence="4" id="KW-1185">Reference proteome</keyword>